<dbReference type="PANTHER" id="PTHR11113:SF14">
    <property type="entry name" value="N-ACETYLGLUCOSAMINE-6-PHOSPHATE DEACETYLASE"/>
    <property type="match status" value="1"/>
</dbReference>
<dbReference type="GO" id="GO:0008448">
    <property type="term" value="F:N-acetylglucosamine-6-phosphate deacetylase activity"/>
    <property type="evidence" value="ECO:0007669"/>
    <property type="project" value="UniProtKB-EC"/>
</dbReference>
<dbReference type="RefSeq" id="WP_253527583.1">
    <property type="nucleotide sequence ID" value="NZ_JAMZEL010000003.1"/>
</dbReference>
<evidence type="ECO:0000313" key="7">
    <source>
        <dbReference type="EMBL" id="MCP1383049.1"/>
    </source>
</evidence>
<dbReference type="Gene3D" id="2.30.40.10">
    <property type="entry name" value="Urease, subunit C, domain 1"/>
    <property type="match status" value="1"/>
</dbReference>
<keyword evidence="8" id="KW-1185">Reference proteome</keyword>
<dbReference type="Pfam" id="PF22643">
    <property type="entry name" value="NagA_N"/>
    <property type="match status" value="1"/>
</dbReference>
<dbReference type="NCBIfam" id="TIGR00221">
    <property type="entry name" value="nagA"/>
    <property type="match status" value="1"/>
</dbReference>
<dbReference type="InterPro" id="IPR011059">
    <property type="entry name" value="Metal-dep_hydrolase_composite"/>
</dbReference>
<keyword evidence="3 5" id="KW-0378">Hydrolase</keyword>
<dbReference type="SUPFAM" id="SSF51338">
    <property type="entry name" value="Composite domain of metallo-dependent hydrolases"/>
    <property type="match status" value="1"/>
</dbReference>
<reference evidence="7 8" key="1">
    <citation type="submission" date="2022-06" db="EMBL/GenBank/DDBJ databases">
        <title>Runella sp. S5 genome sequencing.</title>
        <authorList>
            <person name="Park S."/>
        </authorList>
    </citation>
    <scope>NUCLEOTIDE SEQUENCE [LARGE SCALE GENOMIC DNA]</scope>
    <source>
        <strain evidence="7 8">S5</strain>
    </source>
</reference>
<dbReference type="SUPFAM" id="SSF51556">
    <property type="entry name" value="Metallo-dependent hydrolases"/>
    <property type="match status" value="1"/>
</dbReference>
<comment type="caution">
    <text evidence="7">The sequence shown here is derived from an EMBL/GenBank/DDBJ whole genome shotgun (WGS) entry which is preliminary data.</text>
</comment>
<keyword evidence="4 5" id="KW-0119">Carbohydrate metabolism</keyword>
<gene>
    <name evidence="7" type="primary">nagA</name>
    <name evidence="7" type="ORF">NCI00_11460</name>
</gene>
<dbReference type="InterPro" id="IPR003764">
    <property type="entry name" value="GlcNAc_6-P_deAcase"/>
</dbReference>
<evidence type="ECO:0000256" key="3">
    <source>
        <dbReference type="ARBA" id="ARBA00022801"/>
    </source>
</evidence>
<dbReference type="PANTHER" id="PTHR11113">
    <property type="entry name" value="N-ACETYLGLUCOSAMINE-6-PHOSPHATE DEACETYLASE"/>
    <property type="match status" value="1"/>
</dbReference>
<evidence type="ECO:0000313" key="8">
    <source>
        <dbReference type="Proteomes" id="UP001204772"/>
    </source>
</evidence>
<protein>
    <submittedName>
        <fullName evidence="7">N-acetylglucosamine-6-phosphate deacetylase</fullName>
        <ecNumber evidence="7">3.5.1.25</ecNumber>
    </submittedName>
</protein>
<dbReference type="EC" id="3.5.1.25" evidence="7"/>
<evidence type="ECO:0000259" key="6">
    <source>
        <dbReference type="Pfam" id="PF01979"/>
    </source>
</evidence>
<comment type="similarity">
    <text evidence="1 5">Belongs to the metallo-dependent hydrolases superfamily. NagA family.</text>
</comment>
<dbReference type="EMBL" id="JAMZEL010000003">
    <property type="protein sequence ID" value="MCP1383049.1"/>
    <property type="molecule type" value="Genomic_DNA"/>
</dbReference>
<evidence type="ECO:0000256" key="1">
    <source>
        <dbReference type="ARBA" id="ARBA00010716"/>
    </source>
</evidence>
<keyword evidence="2" id="KW-0479">Metal-binding</keyword>
<dbReference type="InterPro" id="IPR006680">
    <property type="entry name" value="Amidohydro-rel"/>
</dbReference>
<sequence length="382" mass="41935">MHALTNCTIYTGEEVLANYAVLIENETIVGVVLQEDIPKDVLCFDLQGFDLLPGLVDLQLYGGKNGFFVRDLSEESLTDMVQTHRQDGTVGLVPTLYSTSHERILKAIEVTKSYIAAGKTGVLGLHIEGPFINFTKRGAHSAHAVRVPTKAEIAEIIASCEGLRTIMTIAPEIWPEELLQLLQESDIILSLGHTNATYEQAKGYFNSGIQLATHLYNAMRPFESREPGVVTAIWDTPTVNASIIVDGYHCDYATVRIAKQLMRERLFLISDATLAKIEPIRFEFEDFIANYDGHRLLNDEGKLAGSAITLLDAVRNCIHHAGIPKDEAFRMATMYPAQHLGLGDKFGRIKAGYSADLVVLDNTQMPQSLGTDSRSGGATIVG</sequence>
<proteinExistence type="inferred from homology"/>
<evidence type="ECO:0000256" key="4">
    <source>
        <dbReference type="ARBA" id="ARBA00023277"/>
    </source>
</evidence>
<accession>A0ABT1FMR2</accession>
<feature type="domain" description="Amidohydrolase-related" evidence="6">
    <location>
        <begin position="51"/>
        <end position="362"/>
    </location>
</feature>
<dbReference type="Proteomes" id="UP001204772">
    <property type="component" value="Unassembled WGS sequence"/>
</dbReference>
<dbReference type="InterPro" id="IPR032466">
    <property type="entry name" value="Metal_Hydrolase"/>
</dbReference>
<evidence type="ECO:0000256" key="5">
    <source>
        <dbReference type="PIRNR" id="PIRNR038994"/>
    </source>
</evidence>
<name>A0ABT1FMR2_9BACT</name>
<dbReference type="PIRSF" id="PIRSF038994">
    <property type="entry name" value="NagA"/>
    <property type="match status" value="1"/>
</dbReference>
<evidence type="ECO:0000256" key="2">
    <source>
        <dbReference type="ARBA" id="ARBA00022723"/>
    </source>
</evidence>
<organism evidence="7 8">
    <name type="scientific">Runella salmonicolor</name>
    <dbReference type="NCBI Taxonomy" id="2950278"/>
    <lineage>
        <taxon>Bacteria</taxon>
        <taxon>Pseudomonadati</taxon>
        <taxon>Bacteroidota</taxon>
        <taxon>Cytophagia</taxon>
        <taxon>Cytophagales</taxon>
        <taxon>Spirosomataceae</taxon>
        <taxon>Runella</taxon>
    </lineage>
</organism>
<dbReference type="Pfam" id="PF01979">
    <property type="entry name" value="Amidohydro_1"/>
    <property type="match status" value="1"/>
</dbReference>
<dbReference type="Gene3D" id="3.20.20.140">
    <property type="entry name" value="Metal-dependent hydrolases"/>
    <property type="match status" value="1"/>
</dbReference>